<keyword evidence="5" id="KW-1185">Reference proteome</keyword>
<gene>
    <name evidence="4" type="ORF">BN1012_Phect2413</name>
</gene>
<dbReference type="InterPro" id="IPR036737">
    <property type="entry name" value="OmpA-like_sf"/>
</dbReference>
<protein>
    <recommendedName>
        <fullName evidence="3">OmpA-like domain-containing protein</fullName>
    </recommendedName>
</protein>
<proteinExistence type="predicted"/>
<feature type="signal peptide" evidence="2">
    <location>
        <begin position="1"/>
        <end position="27"/>
    </location>
</feature>
<evidence type="ECO:0000256" key="1">
    <source>
        <dbReference type="PROSITE-ProRule" id="PRU00473"/>
    </source>
</evidence>
<keyword evidence="2" id="KW-0732">Signal</keyword>
<dbReference type="STRING" id="1458461.BN1012_Phect2413"/>
<dbReference type="GO" id="GO:0016020">
    <property type="term" value="C:membrane"/>
    <property type="evidence" value="ECO:0007669"/>
    <property type="project" value="UniProtKB-UniRule"/>
</dbReference>
<dbReference type="HOGENOM" id="CLU_1737208_0_0_5"/>
<organism evidence="4 5">
    <name type="scientific">Candidatus Phaeomarinibacter ectocarpi</name>
    <dbReference type="NCBI Taxonomy" id="1458461"/>
    <lineage>
        <taxon>Bacteria</taxon>
        <taxon>Pseudomonadati</taxon>
        <taxon>Pseudomonadota</taxon>
        <taxon>Alphaproteobacteria</taxon>
        <taxon>Hyphomicrobiales</taxon>
        <taxon>Parvibaculaceae</taxon>
        <taxon>Candidatus Phaeomarinibacter</taxon>
    </lineage>
</organism>
<accession>X5MNZ0</accession>
<dbReference type="RefSeq" id="WP_043948628.1">
    <property type="nucleotide sequence ID" value="NZ_HG966617.1"/>
</dbReference>
<dbReference type="OrthoDB" id="7364292at2"/>
<evidence type="ECO:0000313" key="5">
    <source>
        <dbReference type="Proteomes" id="UP000032160"/>
    </source>
</evidence>
<dbReference type="Proteomes" id="UP000032160">
    <property type="component" value="Chromosome I"/>
</dbReference>
<sequence length="150" mass="16475">MNRFLLSAVGVAALASLGLMSSGPAHAWATKCDNNVDAQIDDEYRIYFHTSGNELSEESIKRIDRAHSIASARDVAQLCIVGQASKEGDSKRNANLAYGRAEAVAKAFVARGWRRDQIVVKSKGESWGFMTDWLTDDSAADRRVDVTFSY</sequence>
<dbReference type="InterPro" id="IPR006665">
    <property type="entry name" value="OmpA-like"/>
</dbReference>
<reference evidence="4 5" key="1">
    <citation type="journal article" date="2014" name="Front. Genet.">
        <title>Genome and metabolic network of "Candidatus Phaeomarinobacter ectocarpi" Ec32, a new candidate genus of Alphaproteobacteria frequently associated with brown algae.</title>
        <authorList>
            <person name="Dittami S.M."/>
            <person name="Barbeyron T."/>
            <person name="Boyen C."/>
            <person name="Cambefort J."/>
            <person name="Collet G."/>
            <person name="Delage L."/>
            <person name="Gobet A."/>
            <person name="Groisillier A."/>
            <person name="Leblanc C."/>
            <person name="Michel G."/>
            <person name="Scornet D."/>
            <person name="Siegel A."/>
            <person name="Tapia J.E."/>
            <person name="Tonon T."/>
        </authorList>
    </citation>
    <scope>NUCLEOTIDE SEQUENCE [LARGE SCALE GENOMIC DNA]</scope>
    <source>
        <strain evidence="4 5">Ec32</strain>
    </source>
</reference>
<dbReference type="Pfam" id="PF00691">
    <property type="entry name" value="OmpA"/>
    <property type="match status" value="1"/>
</dbReference>
<dbReference type="KEGG" id="pect:BN1012_Phect2413"/>
<evidence type="ECO:0000313" key="4">
    <source>
        <dbReference type="EMBL" id="CDO60626.1"/>
    </source>
</evidence>
<dbReference type="AlphaFoldDB" id="X5MNZ0"/>
<dbReference type="EMBL" id="HG966617">
    <property type="protein sequence ID" value="CDO60626.1"/>
    <property type="molecule type" value="Genomic_DNA"/>
</dbReference>
<evidence type="ECO:0000256" key="2">
    <source>
        <dbReference type="SAM" id="SignalP"/>
    </source>
</evidence>
<name>X5MNZ0_9HYPH</name>
<evidence type="ECO:0000259" key="3">
    <source>
        <dbReference type="PROSITE" id="PS51123"/>
    </source>
</evidence>
<dbReference type="SUPFAM" id="SSF103088">
    <property type="entry name" value="OmpA-like"/>
    <property type="match status" value="1"/>
</dbReference>
<keyword evidence="1" id="KW-0472">Membrane</keyword>
<dbReference type="Gene3D" id="3.30.1330.60">
    <property type="entry name" value="OmpA-like domain"/>
    <property type="match status" value="1"/>
</dbReference>
<feature type="chain" id="PRO_5004959645" description="OmpA-like domain-containing protein" evidence="2">
    <location>
        <begin position="28"/>
        <end position="150"/>
    </location>
</feature>
<feature type="domain" description="OmpA-like" evidence="3">
    <location>
        <begin position="35"/>
        <end position="150"/>
    </location>
</feature>
<dbReference type="PROSITE" id="PS51123">
    <property type="entry name" value="OMPA_2"/>
    <property type="match status" value="1"/>
</dbReference>